<name>A0A9X0D1V7_9CNID</name>
<protein>
    <submittedName>
        <fullName evidence="1">Uncharacterized protein</fullName>
    </submittedName>
</protein>
<proteinExistence type="predicted"/>
<comment type="caution">
    <text evidence="1">The sequence shown here is derived from an EMBL/GenBank/DDBJ whole genome shotgun (WGS) entry which is preliminary data.</text>
</comment>
<organism evidence="1 2">
    <name type="scientific">Desmophyllum pertusum</name>
    <dbReference type="NCBI Taxonomy" id="174260"/>
    <lineage>
        <taxon>Eukaryota</taxon>
        <taxon>Metazoa</taxon>
        <taxon>Cnidaria</taxon>
        <taxon>Anthozoa</taxon>
        <taxon>Hexacorallia</taxon>
        <taxon>Scleractinia</taxon>
        <taxon>Caryophylliina</taxon>
        <taxon>Caryophylliidae</taxon>
        <taxon>Desmophyllum</taxon>
    </lineage>
</organism>
<evidence type="ECO:0000313" key="2">
    <source>
        <dbReference type="Proteomes" id="UP001163046"/>
    </source>
</evidence>
<gene>
    <name evidence="1" type="ORF">OS493_033704</name>
</gene>
<dbReference type="EMBL" id="MU825918">
    <property type="protein sequence ID" value="KAJ7382648.1"/>
    <property type="molecule type" value="Genomic_DNA"/>
</dbReference>
<dbReference type="AlphaFoldDB" id="A0A9X0D1V7"/>
<dbReference type="OrthoDB" id="5974413at2759"/>
<dbReference type="Proteomes" id="UP001163046">
    <property type="component" value="Unassembled WGS sequence"/>
</dbReference>
<keyword evidence="2" id="KW-1185">Reference proteome</keyword>
<reference evidence="1" key="1">
    <citation type="submission" date="2023-01" db="EMBL/GenBank/DDBJ databases">
        <title>Genome assembly of the deep-sea coral Lophelia pertusa.</title>
        <authorList>
            <person name="Herrera S."/>
            <person name="Cordes E."/>
        </authorList>
    </citation>
    <scope>NUCLEOTIDE SEQUENCE</scope>
    <source>
        <strain evidence="1">USNM1676648</strain>
        <tissue evidence="1">Polyp</tissue>
    </source>
</reference>
<accession>A0A9X0D1V7</accession>
<sequence length="105" mass="10682">MAKGSRMGEDTLQTGGGAALWSLILDGHLFETELKKAKILSGLASDNATITGGAMKGAIDAVGEIAKQHPTDAAAVGRDIAKSAGIKDEYGLAFASGFLGTAKFE</sequence>
<evidence type="ECO:0000313" key="1">
    <source>
        <dbReference type="EMBL" id="KAJ7382648.1"/>
    </source>
</evidence>